<organism evidence="2 3">
    <name type="scientific">Methylobacterium longum</name>
    <dbReference type="NCBI Taxonomy" id="767694"/>
    <lineage>
        <taxon>Bacteria</taxon>
        <taxon>Pseudomonadati</taxon>
        <taxon>Pseudomonadota</taxon>
        <taxon>Alphaproteobacteria</taxon>
        <taxon>Hyphomicrobiales</taxon>
        <taxon>Methylobacteriaceae</taxon>
        <taxon>Methylobacterium</taxon>
    </lineage>
</organism>
<keyword evidence="3" id="KW-1185">Reference proteome</keyword>
<name>A0ABT8AMR3_9HYPH</name>
<protein>
    <submittedName>
        <fullName evidence="2">Uncharacterized protein</fullName>
    </submittedName>
</protein>
<comment type="caution">
    <text evidence="2">The sequence shown here is derived from an EMBL/GenBank/DDBJ whole genome shotgun (WGS) entry which is preliminary data.</text>
</comment>
<feature type="region of interest" description="Disordered" evidence="1">
    <location>
        <begin position="122"/>
        <end position="144"/>
    </location>
</feature>
<proteinExistence type="predicted"/>
<dbReference type="Proteomes" id="UP001244297">
    <property type="component" value="Unassembled WGS sequence"/>
</dbReference>
<sequence length="144" mass="15052">MAAAVAPTPGDGRDQHSRSGSRPTQATDPKFLAGIGTAEVVRPVVALLSGDLSAAIPQLGMRTETGAIASAVQVFRIGPIQMKALAVQTARVRCVVEAAGAAANEVLGTDIEVGRFAATVKQPDRPNGPLRRRTPRNRRIHAPM</sequence>
<accession>A0ABT8AMR3</accession>
<evidence type="ECO:0000313" key="3">
    <source>
        <dbReference type="Proteomes" id="UP001244297"/>
    </source>
</evidence>
<reference evidence="3" key="1">
    <citation type="journal article" date="2019" name="Int. J. Syst. Evol. Microbiol.">
        <title>The Global Catalogue of Microorganisms (GCM) 10K type strain sequencing project: providing services to taxonomists for standard genome sequencing and annotation.</title>
        <authorList>
            <consortium name="The Broad Institute Genomics Platform"/>
            <consortium name="The Broad Institute Genome Sequencing Center for Infectious Disease"/>
            <person name="Wu L."/>
            <person name="Ma J."/>
        </authorList>
    </citation>
    <scope>NUCLEOTIDE SEQUENCE [LARGE SCALE GENOMIC DNA]</scope>
    <source>
        <strain evidence="3">CECT 7806</strain>
    </source>
</reference>
<evidence type="ECO:0000313" key="2">
    <source>
        <dbReference type="EMBL" id="MDN3571032.1"/>
    </source>
</evidence>
<feature type="region of interest" description="Disordered" evidence="1">
    <location>
        <begin position="1"/>
        <end position="30"/>
    </location>
</feature>
<evidence type="ECO:0000256" key="1">
    <source>
        <dbReference type="SAM" id="MobiDB-lite"/>
    </source>
</evidence>
<feature type="compositionally biased region" description="Basic residues" evidence="1">
    <location>
        <begin position="130"/>
        <end position="144"/>
    </location>
</feature>
<gene>
    <name evidence="2" type="ORF">QWZ18_10370</name>
</gene>
<dbReference type="EMBL" id="JAUFPT010000029">
    <property type="protein sequence ID" value="MDN3571032.1"/>
    <property type="molecule type" value="Genomic_DNA"/>
</dbReference>
<dbReference type="RefSeq" id="WP_238292153.1">
    <property type="nucleotide sequence ID" value="NZ_BPQS01000051.1"/>
</dbReference>
<feature type="compositionally biased region" description="Polar residues" evidence="1">
    <location>
        <begin position="18"/>
        <end position="27"/>
    </location>
</feature>